<evidence type="ECO:0000256" key="3">
    <source>
        <dbReference type="ARBA" id="ARBA00022840"/>
    </source>
</evidence>
<evidence type="ECO:0000256" key="4">
    <source>
        <dbReference type="ARBA" id="ARBA00023004"/>
    </source>
</evidence>
<keyword evidence="8" id="KW-1185">Reference proteome</keyword>
<comment type="similarity">
    <text evidence="6">Belongs to the Mrp/NBP35 ATP-binding proteins family.</text>
</comment>
<dbReference type="InterPro" id="IPR000808">
    <property type="entry name" value="Mrp-like_CS"/>
</dbReference>
<sequence>MSKKGERMHQFTSKQDFCDWLNQFEHPYLISGWANQPNLVSISAAGIFNIQLPFAASELVQSLSQWITAKQQAKEVVEFSFDVLIAPKALQTKVAHSVNGVKNIIAVTSAKGGVGKSTTAVNLALAIAHSGAKVGLLDADIYGPSVPMMLGKQDAKPEVRDNKWMQPILAHGIYTHSIGYLVDKADAAIWRGPMASKALAQLLNETEWPELDYLVIDMPPGTGDIQLTLSQQIPVTGAVIVTTPQDLALADARKGAAMFEKVDVPVVGLVENMSYHICSHCGEKEHIFGMGGAQQLASEYGLALLAQIPLHITVREDIDQGKPTVVARPESEHAEHYLALADHVCSRLYWQGKANTDAISFTLVE</sequence>
<name>A0ABN8TSZ2_9VIBR</name>
<accession>A0ABN8TSZ2</accession>
<keyword evidence="5 6" id="KW-0411">Iron-sulfur</keyword>
<dbReference type="PANTHER" id="PTHR42961:SF2">
    <property type="entry name" value="IRON-SULFUR PROTEIN NUBPL"/>
    <property type="match status" value="1"/>
</dbReference>
<keyword evidence="3 6" id="KW-0067">ATP-binding</keyword>
<proteinExistence type="inferred from homology"/>
<evidence type="ECO:0000313" key="8">
    <source>
        <dbReference type="Proteomes" id="UP001152658"/>
    </source>
</evidence>
<keyword evidence="1 6" id="KW-0479">Metal-binding</keyword>
<keyword evidence="6" id="KW-0378">Hydrolase</keyword>
<dbReference type="CDD" id="cd02037">
    <property type="entry name" value="Mrp_NBP35"/>
    <property type="match status" value="1"/>
</dbReference>
<dbReference type="Proteomes" id="UP001152658">
    <property type="component" value="Unassembled WGS sequence"/>
</dbReference>
<dbReference type="Pfam" id="PF10609">
    <property type="entry name" value="ParA"/>
    <property type="match status" value="1"/>
</dbReference>
<keyword evidence="2 6" id="KW-0547">Nucleotide-binding</keyword>
<evidence type="ECO:0000256" key="2">
    <source>
        <dbReference type="ARBA" id="ARBA00022741"/>
    </source>
</evidence>
<gene>
    <name evidence="7" type="primary">mrp</name>
    <name evidence="7" type="ORF">VAE063_950319</name>
</gene>
<comment type="function">
    <text evidence="6">Binds and transfers iron-sulfur (Fe-S) clusters to target apoproteins. Can hydrolyze ATP.</text>
</comment>
<dbReference type="NCBIfam" id="NF008669">
    <property type="entry name" value="PRK11670.1"/>
    <property type="match status" value="1"/>
</dbReference>
<comment type="caution">
    <text evidence="7">The sequence shown here is derived from an EMBL/GenBank/DDBJ whole genome shotgun (WGS) entry which is preliminary data.</text>
</comment>
<dbReference type="PANTHER" id="PTHR42961">
    <property type="entry name" value="IRON-SULFUR PROTEIN NUBPL"/>
    <property type="match status" value="1"/>
</dbReference>
<protein>
    <recommendedName>
        <fullName evidence="6">Iron-sulfur cluster carrier protein</fullName>
    </recommendedName>
</protein>
<dbReference type="InterPro" id="IPR027417">
    <property type="entry name" value="P-loop_NTPase"/>
</dbReference>
<evidence type="ECO:0000256" key="5">
    <source>
        <dbReference type="ARBA" id="ARBA00023014"/>
    </source>
</evidence>
<dbReference type="PROSITE" id="PS01215">
    <property type="entry name" value="MRP"/>
    <property type="match status" value="1"/>
</dbReference>
<dbReference type="InterPro" id="IPR033756">
    <property type="entry name" value="YlxH/NBP35"/>
</dbReference>
<evidence type="ECO:0000256" key="6">
    <source>
        <dbReference type="HAMAP-Rule" id="MF_02040"/>
    </source>
</evidence>
<dbReference type="InterPro" id="IPR044304">
    <property type="entry name" value="NUBPL-like"/>
</dbReference>
<dbReference type="EMBL" id="CALYLK010000136">
    <property type="protein sequence ID" value="CAH8235488.1"/>
    <property type="molecule type" value="Genomic_DNA"/>
</dbReference>
<organism evidence="7 8">
    <name type="scientific">Vibrio aestuarianus</name>
    <dbReference type="NCBI Taxonomy" id="28171"/>
    <lineage>
        <taxon>Bacteria</taxon>
        <taxon>Pseudomonadati</taxon>
        <taxon>Pseudomonadota</taxon>
        <taxon>Gammaproteobacteria</taxon>
        <taxon>Vibrionales</taxon>
        <taxon>Vibrionaceae</taxon>
        <taxon>Vibrio</taxon>
    </lineage>
</organism>
<evidence type="ECO:0000256" key="1">
    <source>
        <dbReference type="ARBA" id="ARBA00022723"/>
    </source>
</evidence>
<dbReference type="Gene3D" id="3.40.50.300">
    <property type="entry name" value="P-loop containing nucleotide triphosphate hydrolases"/>
    <property type="match status" value="1"/>
</dbReference>
<keyword evidence="4 6" id="KW-0408">Iron</keyword>
<feature type="binding site" evidence="6">
    <location>
        <begin position="110"/>
        <end position="117"/>
    </location>
    <ligand>
        <name>ATP</name>
        <dbReference type="ChEBI" id="CHEBI:30616"/>
    </ligand>
</feature>
<dbReference type="SUPFAM" id="SSF52540">
    <property type="entry name" value="P-loop containing nucleoside triphosphate hydrolases"/>
    <property type="match status" value="1"/>
</dbReference>
<reference evidence="7" key="1">
    <citation type="submission" date="2022-06" db="EMBL/GenBank/DDBJ databases">
        <authorList>
            <person name="Goudenege D."/>
            <person name="Le Roux F."/>
        </authorList>
    </citation>
    <scope>NUCLEOTIDE SEQUENCE</scope>
    <source>
        <strain evidence="7">12-063</strain>
    </source>
</reference>
<dbReference type="InterPro" id="IPR019591">
    <property type="entry name" value="Mrp/NBP35_ATP-bd"/>
</dbReference>
<dbReference type="HAMAP" id="MF_02040">
    <property type="entry name" value="Mrp_NBP35"/>
    <property type="match status" value="1"/>
</dbReference>
<comment type="subunit">
    <text evidence="6">Homodimer.</text>
</comment>
<evidence type="ECO:0000313" key="7">
    <source>
        <dbReference type="EMBL" id="CAH8235488.1"/>
    </source>
</evidence>